<dbReference type="PANTHER" id="PTHR35714:SF1">
    <property type="entry name" value="OS02G0715300 PROTEIN"/>
    <property type="match status" value="1"/>
</dbReference>
<dbReference type="AlphaFoldDB" id="A0A833QG13"/>
<organism evidence="1 2">
    <name type="scientific">Carex littledalei</name>
    <dbReference type="NCBI Taxonomy" id="544730"/>
    <lineage>
        <taxon>Eukaryota</taxon>
        <taxon>Viridiplantae</taxon>
        <taxon>Streptophyta</taxon>
        <taxon>Embryophyta</taxon>
        <taxon>Tracheophyta</taxon>
        <taxon>Spermatophyta</taxon>
        <taxon>Magnoliopsida</taxon>
        <taxon>Liliopsida</taxon>
        <taxon>Poales</taxon>
        <taxon>Cyperaceae</taxon>
        <taxon>Cyperoideae</taxon>
        <taxon>Cariceae</taxon>
        <taxon>Carex</taxon>
        <taxon>Carex subgen. Euthyceras</taxon>
    </lineage>
</organism>
<name>A0A833QG13_9POAL</name>
<comment type="caution">
    <text evidence="1">The sequence shown here is derived from an EMBL/GenBank/DDBJ whole genome shotgun (WGS) entry which is preliminary data.</text>
</comment>
<protein>
    <submittedName>
        <fullName evidence="1">Uncharacterized protein</fullName>
    </submittedName>
</protein>
<dbReference type="OrthoDB" id="760044at2759"/>
<dbReference type="PANTHER" id="PTHR35714">
    <property type="entry name" value="OS02G0715300 PROTEIN"/>
    <property type="match status" value="1"/>
</dbReference>
<accession>A0A833QG13</accession>
<dbReference type="EMBL" id="SWLB01000202">
    <property type="protein sequence ID" value="KAF3319808.1"/>
    <property type="molecule type" value="Genomic_DNA"/>
</dbReference>
<reference evidence="1" key="1">
    <citation type="submission" date="2020-01" db="EMBL/GenBank/DDBJ databases">
        <title>Genome sequence of Kobresia littledalei, the first chromosome-level genome in the family Cyperaceae.</title>
        <authorList>
            <person name="Qu G."/>
        </authorList>
    </citation>
    <scope>NUCLEOTIDE SEQUENCE</scope>
    <source>
        <strain evidence="1">C.B.Clarke</strain>
        <tissue evidence="1">Leaf</tissue>
    </source>
</reference>
<dbReference type="Proteomes" id="UP000623129">
    <property type="component" value="Unassembled WGS sequence"/>
</dbReference>
<gene>
    <name evidence="1" type="ORF">FCM35_KLT21910</name>
</gene>
<evidence type="ECO:0000313" key="2">
    <source>
        <dbReference type="Proteomes" id="UP000623129"/>
    </source>
</evidence>
<sequence>MAPKDALPISQATTTATIQTNSSPEHLNGLRRRIASFSVKIQPISTATTEWALRRSQSMPNFKDITSGPFSKWWSWGTSWLLSKKAQFSRDLEMNGEGERATMLGRNGASNSVVHLFYKIRSELRKLIGSDNKLPTSHKFRYDSFSYAQNFDDGEKVQL</sequence>
<evidence type="ECO:0000313" key="1">
    <source>
        <dbReference type="EMBL" id="KAF3319808.1"/>
    </source>
</evidence>
<keyword evidence="2" id="KW-1185">Reference proteome</keyword>
<proteinExistence type="predicted"/>